<evidence type="ECO:0000313" key="6">
    <source>
        <dbReference type="EMBL" id="KAK0705919.1"/>
    </source>
</evidence>
<keyword evidence="2" id="KW-0547">Nucleotide-binding</keyword>
<dbReference type="InterPro" id="IPR000719">
    <property type="entry name" value="Prot_kinase_dom"/>
</dbReference>
<dbReference type="SMART" id="SM00220">
    <property type="entry name" value="S_TKc"/>
    <property type="match status" value="1"/>
</dbReference>
<keyword evidence="7" id="KW-1185">Reference proteome</keyword>
<dbReference type="Gene3D" id="1.10.510.10">
    <property type="entry name" value="Transferase(Phosphotransferase) domain 1"/>
    <property type="match status" value="1"/>
</dbReference>
<dbReference type="InterPro" id="IPR051681">
    <property type="entry name" value="Ser/Thr_Kinases-Pseudokinases"/>
</dbReference>
<sequence>MARVVTLAERGRVLRRPDVRWHVTVTFQDAPKVPEGTPSSQQRRDLEDLCLCIDFDRVPLSRDTVTELILSTKGNAALPMKAEPDTNSLYASIAGNLRFYTREDPLRQEIAPGICVVRISGDERLYVYKEVDRPQYQPEDSEILQRELRNLEQLPHSEEIVRLVATVSSINPYRTAVADADSSGASFLRGFLLEYHPNGTLRDALRSTDSEAVWPWRRWALQIAYGLNHLHCHNVTHLDLKSSNIVISENSNAILIDIGGGGYTREWLAPNMIGVSNPMWEPFEAWVKNDIWAFGMILSEMASASYDITEQKLLNDVASRTASRTSHPIPLNQAISLLE</sequence>
<evidence type="ECO:0000313" key="7">
    <source>
        <dbReference type="Proteomes" id="UP001172101"/>
    </source>
</evidence>
<dbReference type="GeneID" id="85327530"/>
<keyword evidence="1" id="KW-0808">Transferase</keyword>
<dbReference type="PROSITE" id="PS50011">
    <property type="entry name" value="PROTEIN_KINASE_DOM"/>
    <property type="match status" value="1"/>
</dbReference>
<evidence type="ECO:0000259" key="5">
    <source>
        <dbReference type="PROSITE" id="PS50011"/>
    </source>
</evidence>
<dbReference type="PANTHER" id="PTHR44329">
    <property type="entry name" value="SERINE/THREONINE-PROTEIN KINASE TNNI3K-RELATED"/>
    <property type="match status" value="1"/>
</dbReference>
<dbReference type="Pfam" id="PF00069">
    <property type="entry name" value="Pkinase"/>
    <property type="match status" value="1"/>
</dbReference>
<evidence type="ECO:0000256" key="4">
    <source>
        <dbReference type="ARBA" id="ARBA00022840"/>
    </source>
</evidence>
<protein>
    <submittedName>
        <fullName evidence="6">Kinase-like domain-containing protein</fullName>
    </submittedName>
</protein>
<evidence type="ECO:0000256" key="3">
    <source>
        <dbReference type="ARBA" id="ARBA00022777"/>
    </source>
</evidence>
<dbReference type="GO" id="GO:0004674">
    <property type="term" value="F:protein serine/threonine kinase activity"/>
    <property type="evidence" value="ECO:0007669"/>
    <property type="project" value="TreeGrafter"/>
</dbReference>
<feature type="domain" description="Protein kinase" evidence="5">
    <location>
        <begin position="100"/>
        <end position="339"/>
    </location>
</feature>
<dbReference type="InterPro" id="IPR011009">
    <property type="entry name" value="Kinase-like_dom_sf"/>
</dbReference>
<dbReference type="AlphaFoldDB" id="A0AA40DJI3"/>
<dbReference type="PANTHER" id="PTHR44329:SF288">
    <property type="entry name" value="MITOGEN-ACTIVATED PROTEIN KINASE KINASE KINASE 20"/>
    <property type="match status" value="1"/>
</dbReference>
<dbReference type="RefSeq" id="XP_060291013.1">
    <property type="nucleotide sequence ID" value="XM_060444260.1"/>
</dbReference>
<gene>
    <name evidence="6" type="ORF">B0T26DRAFT_743451</name>
</gene>
<accession>A0AA40DJI3</accession>
<dbReference type="Proteomes" id="UP001172101">
    <property type="component" value="Unassembled WGS sequence"/>
</dbReference>
<proteinExistence type="predicted"/>
<keyword evidence="3 6" id="KW-0418">Kinase</keyword>
<organism evidence="6 7">
    <name type="scientific">Lasiosphaeria miniovina</name>
    <dbReference type="NCBI Taxonomy" id="1954250"/>
    <lineage>
        <taxon>Eukaryota</taxon>
        <taxon>Fungi</taxon>
        <taxon>Dikarya</taxon>
        <taxon>Ascomycota</taxon>
        <taxon>Pezizomycotina</taxon>
        <taxon>Sordariomycetes</taxon>
        <taxon>Sordariomycetidae</taxon>
        <taxon>Sordariales</taxon>
        <taxon>Lasiosphaeriaceae</taxon>
        <taxon>Lasiosphaeria</taxon>
    </lineage>
</organism>
<dbReference type="SUPFAM" id="SSF56112">
    <property type="entry name" value="Protein kinase-like (PK-like)"/>
    <property type="match status" value="1"/>
</dbReference>
<dbReference type="PROSITE" id="PS00108">
    <property type="entry name" value="PROTEIN_KINASE_ST"/>
    <property type="match status" value="1"/>
</dbReference>
<evidence type="ECO:0000256" key="2">
    <source>
        <dbReference type="ARBA" id="ARBA00022741"/>
    </source>
</evidence>
<reference evidence="6" key="1">
    <citation type="submission" date="2023-06" db="EMBL/GenBank/DDBJ databases">
        <title>Genome-scale phylogeny and comparative genomics of the fungal order Sordariales.</title>
        <authorList>
            <consortium name="Lawrence Berkeley National Laboratory"/>
            <person name="Hensen N."/>
            <person name="Bonometti L."/>
            <person name="Westerberg I."/>
            <person name="Brannstrom I.O."/>
            <person name="Guillou S."/>
            <person name="Cros-Aarteil S."/>
            <person name="Calhoun S."/>
            <person name="Haridas S."/>
            <person name="Kuo A."/>
            <person name="Mondo S."/>
            <person name="Pangilinan J."/>
            <person name="Riley R."/>
            <person name="LaButti K."/>
            <person name="Andreopoulos B."/>
            <person name="Lipzen A."/>
            <person name="Chen C."/>
            <person name="Yanf M."/>
            <person name="Daum C."/>
            <person name="Ng V."/>
            <person name="Clum A."/>
            <person name="Steindorff A."/>
            <person name="Ohm R."/>
            <person name="Martin F."/>
            <person name="Silar P."/>
            <person name="Natvig D."/>
            <person name="Lalanne C."/>
            <person name="Gautier V."/>
            <person name="Ament-velasquez S.L."/>
            <person name="Kruys A."/>
            <person name="Hutchinson M.I."/>
            <person name="Powell A.J."/>
            <person name="Barry K."/>
            <person name="Miller A.N."/>
            <person name="Grigoriev I.V."/>
            <person name="Debuchy R."/>
            <person name="Gladieux P."/>
            <person name="Thoren M.H."/>
            <person name="Johannesson H."/>
        </authorList>
    </citation>
    <scope>NUCLEOTIDE SEQUENCE</scope>
    <source>
        <strain evidence="6">SMH2392-1A</strain>
    </source>
</reference>
<keyword evidence="4" id="KW-0067">ATP-binding</keyword>
<evidence type="ECO:0000256" key="1">
    <source>
        <dbReference type="ARBA" id="ARBA00022679"/>
    </source>
</evidence>
<dbReference type="GO" id="GO:0005524">
    <property type="term" value="F:ATP binding"/>
    <property type="evidence" value="ECO:0007669"/>
    <property type="project" value="UniProtKB-KW"/>
</dbReference>
<dbReference type="InterPro" id="IPR008271">
    <property type="entry name" value="Ser/Thr_kinase_AS"/>
</dbReference>
<name>A0AA40DJI3_9PEZI</name>
<dbReference type="CDD" id="cd00180">
    <property type="entry name" value="PKc"/>
    <property type="match status" value="1"/>
</dbReference>
<comment type="caution">
    <text evidence="6">The sequence shown here is derived from an EMBL/GenBank/DDBJ whole genome shotgun (WGS) entry which is preliminary data.</text>
</comment>
<dbReference type="EMBL" id="JAUIRO010000007">
    <property type="protein sequence ID" value="KAK0705919.1"/>
    <property type="molecule type" value="Genomic_DNA"/>
</dbReference>